<keyword evidence="2" id="KW-0186">Copper</keyword>
<accession>Q4PNG8</accession>
<dbReference type="InterPro" id="IPR036249">
    <property type="entry name" value="Thioredoxin-like_sf"/>
</dbReference>
<feature type="binding site" evidence="2">
    <location>
        <position position="79"/>
    </location>
    <ligand>
        <name>Cu cation</name>
        <dbReference type="ChEBI" id="CHEBI:23378"/>
    </ligand>
</feature>
<protein>
    <submittedName>
        <fullName evidence="4">Putative inner mitochondrial membrane protein Sco1p</fullName>
    </submittedName>
</protein>
<dbReference type="InterPro" id="IPR003782">
    <property type="entry name" value="SCO1/SenC"/>
</dbReference>
<evidence type="ECO:0000256" key="1">
    <source>
        <dbReference type="ARBA" id="ARBA00010996"/>
    </source>
</evidence>
<keyword evidence="2" id="KW-0479">Metal-binding</keyword>
<dbReference type="AlphaFoldDB" id="Q4PNG8"/>
<dbReference type="GO" id="GO:0046872">
    <property type="term" value="F:metal ion binding"/>
    <property type="evidence" value="ECO:0007669"/>
    <property type="project" value="UniProtKB-KW"/>
</dbReference>
<dbReference type="PANTHER" id="PTHR12151:SF25">
    <property type="entry name" value="LINALOOL DEHYDRATASE_ISOMERASE DOMAIN-CONTAINING PROTEIN"/>
    <property type="match status" value="1"/>
</dbReference>
<evidence type="ECO:0000256" key="2">
    <source>
        <dbReference type="PIRSR" id="PIRSR603782-1"/>
    </source>
</evidence>
<name>Q4PNG8_UNCMB</name>
<evidence type="ECO:0000313" key="4">
    <source>
        <dbReference type="EMBL" id="AAY68331.1"/>
    </source>
</evidence>
<keyword evidence="3" id="KW-1015">Disulfide bond</keyword>
<reference evidence="4" key="1">
    <citation type="journal article" date="2005" name="PLoS Biol.">
        <title>New insights into metabolic properties of marine bacteria encoding proteorhodopsins.</title>
        <authorList>
            <person name="Sabehi G."/>
            <person name="Loy A."/>
            <person name="Jung K.H."/>
            <person name="Partha R."/>
            <person name="Spudich J.L."/>
            <person name="Isaacson T."/>
            <person name="Hirschberg J."/>
            <person name="Wagner M."/>
            <person name="Beja O."/>
        </authorList>
    </citation>
    <scope>NUCLEOTIDE SEQUENCE</scope>
</reference>
<dbReference type="Gene3D" id="3.40.30.10">
    <property type="entry name" value="Glutaredoxin"/>
    <property type="match status" value="1"/>
</dbReference>
<feature type="binding site" evidence="2">
    <location>
        <position position="75"/>
    </location>
    <ligand>
        <name>Cu cation</name>
        <dbReference type="ChEBI" id="CHEBI:23378"/>
    </ligand>
</feature>
<dbReference type="SUPFAM" id="SSF52833">
    <property type="entry name" value="Thioredoxin-like"/>
    <property type="match status" value="1"/>
</dbReference>
<feature type="binding site" evidence="2">
    <location>
        <position position="159"/>
    </location>
    <ligand>
        <name>Cu cation</name>
        <dbReference type="ChEBI" id="CHEBI:23378"/>
    </ligand>
</feature>
<feature type="disulfide bond" description="Redox-active" evidence="3">
    <location>
        <begin position="75"/>
        <end position="79"/>
    </location>
</feature>
<dbReference type="Pfam" id="PF02630">
    <property type="entry name" value="SCO1-SenC"/>
    <property type="match status" value="1"/>
</dbReference>
<proteinExistence type="inferred from homology"/>
<dbReference type="PANTHER" id="PTHR12151">
    <property type="entry name" value="ELECTRON TRANSPORT PROTIN SCO1/SENC FAMILY MEMBER"/>
    <property type="match status" value="1"/>
</dbReference>
<organism evidence="4">
    <name type="scientific">Uncultured marine bacterium 66A03</name>
    <dbReference type="NCBI Taxonomy" id="331677"/>
    <lineage>
        <taxon>Bacteria</taxon>
        <taxon>environmental samples</taxon>
    </lineage>
</organism>
<dbReference type="CDD" id="cd02968">
    <property type="entry name" value="SCO"/>
    <property type="match status" value="1"/>
</dbReference>
<comment type="similarity">
    <text evidence="1">Belongs to the SCO1/2 family.</text>
</comment>
<sequence length="195" mass="22370">MVDFFWSRKRLLFFTVLMLSVFIFATSEWLARRHFTETDFSLGTPFSLIDHNGRVITEKAFLGSPSLLFFGFTYCPEICPTTLVDLGRLTEELGFEIPIYFVTLDPERDTPQQLADYLPYFGNRIIGITGNTDAILALAKSWGIYRKKISTSSGYTIDHTATVFMLSDSGKFQGTIAWGENDQIVKQKLERLWYK</sequence>
<evidence type="ECO:0000256" key="3">
    <source>
        <dbReference type="PIRSR" id="PIRSR603782-2"/>
    </source>
</evidence>
<dbReference type="EMBL" id="DQ065755">
    <property type="protein sequence ID" value="AAY68331.1"/>
    <property type="molecule type" value="Genomic_DNA"/>
</dbReference>